<organism evidence="2 3">
    <name type="scientific">Linderina pennispora</name>
    <dbReference type="NCBI Taxonomy" id="61395"/>
    <lineage>
        <taxon>Eukaryota</taxon>
        <taxon>Fungi</taxon>
        <taxon>Fungi incertae sedis</taxon>
        <taxon>Zoopagomycota</taxon>
        <taxon>Kickxellomycotina</taxon>
        <taxon>Kickxellomycetes</taxon>
        <taxon>Kickxellales</taxon>
        <taxon>Kickxellaceae</taxon>
        <taxon>Linderina</taxon>
    </lineage>
</organism>
<sequence>VDPFGYQPQYQSAKHYYSPHPYTFGECYIRHFGAAPHTHASNSYSQQIHMSQRHQQQMYQQQQLQQLYQERQRQLFQHQQVYQQHQQQVEQQQRSDMYNPQLSIKKKPYAQPTAAYVPPASVPSSPTPSAARPPPPLTEATGTTPIQAKADRTRPQEKQDSKYTDLDWSPFDSPLIKQCESHGFNAPSASLLENMAYIPKYSPTSSAIQSACNSIPHSPHMGATQTSHPQMMAVERVRVLDVESGEYLEPLAQTARTQHAPYGSQSYYR</sequence>
<dbReference type="AlphaFoldDB" id="A0A1Y1W2Y9"/>
<comment type="caution">
    <text evidence="2">The sequence shown here is derived from an EMBL/GenBank/DDBJ whole genome shotgun (WGS) entry which is preliminary data.</text>
</comment>
<dbReference type="Proteomes" id="UP000193922">
    <property type="component" value="Unassembled WGS sequence"/>
</dbReference>
<dbReference type="RefSeq" id="XP_040741588.1">
    <property type="nucleotide sequence ID" value="XM_040888091.1"/>
</dbReference>
<gene>
    <name evidence="2" type="ORF">DL89DRAFT_268954</name>
</gene>
<proteinExistence type="predicted"/>
<reference evidence="2 3" key="1">
    <citation type="submission" date="2016-07" db="EMBL/GenBank/DDBJ databases">
        <title>Pervasive Adenine N6-methylation of Active Genes in Fungi.</title>
        <authorList>
            <consortium name="DOE Joint Genome Institute"/>
            <person name="Mondo S.J."/>
            <person name="Dannebaum R.O."/>
            <person name="Kuo R.C."/>
            <person name="Labutti K."/>
            <person name="Haridas S."/>
            <person name="Kuo A."/>
            <person name="Salamov A."/>
            <person name="Ahrendt S.R."/>
            <person name="Lipzen A."/>
            <person name="Sullivan W."/>
            <person name="Andreopoulos W.B."/>
            <person name="Clum A."/>
            <person name="Lindquist E."/>
            <person name="Daum C."/>
            <person name="Ramamoorthy G.K."/>
            <person name="Gryganskyi A."/>
            <person name="Culley D."/>
            <person name="Magnuson J.K."/>
            <person name="James T.Y."/>
            <person name="O'Malley M.A."/>
            <person name="Stajich J.E."/>
            <person name="Spatafora J.W."/>
            <person name="Visel A."/>
            <person name="Grigoriev I.V."/>
        </authorList>
    </citation>
    <scope>NUCLEOTIDE SEQUENCE [LARGE SCALE GENOMIC DNA]</scope>
    <source>
        <strain evidence="2 3">ATCC 12442</strain>
    </source>
</reference>
<evidence type="ECO:0000313" key="2">
    <source>
        <dbReference type="EMBL" id="ORX67742.1"/>
    </source>
</evidence>
<dbReference type="EMBL" id="MCFD01000011">
    <property type="protein sequence ID" value="ORX67742.1"/>
    <property type="molecule type" value="Genomic_DNA"/>
</dbReference>
<feature type="compositionally biased region" description="Low complexity" evidence="1">
    <location>
        <begin position="114"/>
        <end position="130"/>
    </location>
</feature>
<feature type="region of interest" description="Disordered" evidence="1">
    <location>
        <begin position="114"/>
        <end position="167"/>
    </location>
</feature>
<dbReference type="GeneID" id="63804739"/>
<accession>A0A1Y1W2Y9</accession>
<protein>
    <submittedName>
        <fullName evidence="2">Uncharacterized protein</fullName>
    </submittedName>
</protein>
<dbReference type="OrthoDB" id="5528187at2759"/>
<keyword evidence="3" id="KW-1185">Reference proteome</keyword>
<name>A0A1Y1W2Y9_9FUNG</name>
<feature type="compositionally biased region" description="Basic and acidic residues" evidence="1">
    <location>
        <begin position="149"/>
        <end position="165"/>
    </location>
</feature>
<feature type="non-terminal residue" evidence="2">
    <location>
        <position position="1"/>
    </location>
</feature>
<evidence type="ECO:0000256" key="1">
    <source>
        <dbReference type="SAM" id="MobiDB-lite"/>
    </source>
</evidence>
<evidence type="ECO:0000313" key="3">
    <source>
        <dbReference type="Proteomes" id="UP000193922"/>
    </source>
</evidence>